<name>A0ABV7CCJ7_9VIBR</name>
<reference evidence="5" key="1">
    <citation type="journal article" date="2019" name="Int. J. Syst. Evol. Microbiol.">
        <title>The Global Catalogue of Microorganisms (GCM) 10K type strain sequencing project: providing services to taxonomists for standard genome sequencing and annotation.</title>
        <authorList>
            <consortium name="The Broad Institute Genomics Platform"/>
            <consortium name="The Broad Institute Genome Sequencing Center for Infectious Disease"/>
            <person name="Wu L."/>
            <person name="Ma J."/>
        </authorList>
    </citation>
    <scope>NUCLEOTIDE SEQUENCE [LARGE SCALE GENOMIC DNA]</scope>
    <source>
        <strain evidence="5">KCTC 62784</strain>
    </source>
</reference>
<dbReference type="PROSITE" id="PS50887">
    <property type="entry name" value="GGDEF"/>
    <property type="match status" value="1"/>
</dbReference>
<proteinExistence type="predicted"/>
<dbReference type="SUPFAM" id="SSF55073">
    <property type="entry name" value="Nucleotide cyclase"/>
    <property type="match status" value="1"/>
</dbReference>
<accession>A0ABV7CCJ7</accession>
<dbReference type="InterPro" id="IPR043128">
    <property type="entry name" value="Rev_trsase/Diguanyl_cyclase"/>
</dbReference>
<dbReference type="InterPro" id="IPR000160">
    <property type="entry name" value="GGDEF_dom"/>
</dbReference>
<gene>
    <name evidence="4" type="ORF">ACFODT_13845</name>
</gene>
<dbReference type="EMBL" id="JBHRSE010000094">
    <property type="protein sequence ID" value="MFC3024899.1"/>
    <property type="molecule type" value="Genomic_DNA"/>
</dbReference>
<evidence type="ECO:0000256" key="2">
    <source>
        <dbReference type="ARBA" id="ARBA00034247"/>
    </source>
</evidence>
<dbReference type="CDD" id="cd01949">
    <property type="entry name" value="GGDEF"/>
    <property type="match status" value="1"/>
</dbReference>
<dbReference type="InterPro" id="IPR050469">
    <property type="entry name" value="Diguanylate_Cyclase"/>
</dbReference>
<dbReference type="Proteomes" id="UP001595384">
    <property type="component" value="Unassembled WGS sequence"/>
</dbReference>
<dbReference type="RefSeq" id="WP_261809189.1">
    <property type="nucleotide sequence ID" value="NZ_AP024912.1"/>
</dbReference>
<dbReference type="Pfam" id="PF00990">
    <property type="entry name" value="GGDEF"/>
    <property type="match status" value="1"/>
</dbReference>
<sequence length="140" mass="15670">MTCVMMALDHFKIINNTYGHAVGDAALIHTASILNAHLREGDLVSRWGGEEIAILLPHTMLDDAAVLIERNRRLLEETPLRTEKGMVTVTASFGVAILNPQDTLEHILSRADQELYMAKQRGRNQVSITSQVWNPYHLPT</sequence>
<organism evidence="4 5">
    <name type="scientific">Vibrio zhugei</name>
    <dbReference type="NCBI Taxonomy" id="2479546"/>
    <lineage>
        <taxon>Bacteria</taxon>
        <taxon>Pseudomonadati</taxon>
        <taxon>Pseudomonadota</taxon>
        <taxon>Gammaproteobacteria</taxon>
        <taxon>Vibrionales</taxon>
        <taxon>Vibrionaceae</taxon>
        <taxon>Vibrio</taxon>
    </lineage>
</organism>
<evidence type="ECO:0000313" key="5">
    <source>
        <dbReference type="Proteomes" id="UP001595384"/>
    </source>
</evidence>
<feature type="domain" description="GGDEF" evidence="3">
    <location>
        <begin position="1"/>
        <end position="131"/>
    </location>
</feature>
<dbReference type="PANTHER" id="PTHR45138:SF9">
    <property type="entry name" value="DIGUANYLATE CYCLASE DGCM-RELATED"/>
    <property type="match status" value="1"/>
</dbReference>
<protein>
    <recommendedName>
        <fullName evidence="1">diguanylate cyclase</fullName>
        <ecNumber evidence="1">2.7.7.65</ecNumber>
    </recommendedName>
</protein>
<comment type="caution">
    <text evidence="4">The sequence shown here is derived from an EMBL/GenBank/DDBJ whole genome shotgun (WGS) entry which is preliminary data.</text>
</comment>
<keyword evidence="5" id="KW-1185">Reference proteome</keyword>
<evidence type="ECO:0000259" key="3">
    <source>
        <dbReference type="PROSITE" id="PS50887"/>
    </source>
</evidence>
<comment type="catalytic activity">
    <reaction evidence="2">
        <text>2 GTP = 3',3'-c-di-GMP + 2 diphosphate</text>
        <dbReference type="Rhea" id="RHEA:24898"/>
        <dbReference type="ChEBI" id="CHEBI:33019"/>
        <dbReference type="ChEBI" id="CHEBI:37565"/>
        <dbReference type="ChEBI" id="CHEBI:58805"/>
        <dbReference type="EC" id="2.7.7.65"/>
    </reaction>
</comment>
<evidence type="ECO:0000313" key="4">
    <source>
        <dbReference type="EMBL" id="MFC3024899.1"/>
    </source>
</evidence>
<evidence type="ECO:0000256" key="1">
    <source>
        <dbReference type="ARBA" id="ARBA00012528"/>
    </source>
</evidence>
<dbReference type="Gene3D" id="3.30.70.270">
    <property type="match status" value="1"/>
</dbReference>
<dbReference type="NCBIfam" id="TIGR00254">
    <property type="entry name" value="GGDEF"/>
    <property type="match status" value="1"/>
</dbReference>
<dbReference type="InterPro" id="IPR029787">
    <property type="entry name" value="Nucleotide_cyclase"/>
</dbReference>
<dbReference type="EC" id="2.7.7.65" evidence="1"/>
<dbReference type="SMART" id="SM00267">
    <property type="entry name" value="GGDEF"/>
    <property type="match status" value="1"/>
</dbReference>
<dbReference type="PANTHER" id="PTHR45138">
    <property type="entry name" value="REGULATORY COMPONENTS OF SENSORY TRANSDUCTION SYSTEM"/>
    <property type="match status" value="1"/>
</dbReference>